<feature type="compositionally biased region" description="Acidic residues" evidence="1">
    <location>
        <begin position="100"/>
        <end position="114"/>
    </location>
</feature>
<dbReference type="STRING" id="644223.C4R6C8"/>
<dbReference type="AlphaFoldDB" id="C4R6C8"/>
<dbReference type="Gene3D" id="2.30.30.140">
    <property type="match status" value="1"/>
</dbReference>
<feature type="compositionally biased region" description="Basic residues" evidence="1">
    <location>
        <begin position="164"/>
        <end position="179"/>
    </location>
</feature>
<feature type="compositionally biased region" description="Acidic residues" evidence="1">
    <location>
        <begin position="121"/>
        <end position="133"/>
    </location>
</feature>
<keyword evidence="4" id="KW-1185">Reference proteome</keyword>
<dbReference type="SUPFAM" id="SSF63748">
    <property type="entry name" value="Tudor/PWWP/MBT"/>
    <property type="match status" value="1"/>
</dbReference>
<dbReference type="HOGENOM" id="CLU_051401_0_0_1"/>
<dbReference type="KEGG" id="ppa:PAS_chr3_1052"/>
<dbReference type="OMA" id="WPVIVCD"/>
<accession>C4R6C8</accession>
<proteinExistence type="predicted"/>
<evidence type="ECO:0000256" key="1">
    <source>
        <dbReference type="SAM" id="MobiDB-lite"/>
    </source>
</evidence>
<evidence type="ECO:0000313" key="3">
    <source>
        <dbReference type="EMBL" id="CAY71114.1"/>
    </source>
</evidence>
<dbReference type="InterPro" id="IPR000313">
    <property type="entry name" value="PWWP_dom"/>
</dbReference>
<feature type="region of interest" description="Disordered" evidence="1">
    <location>
        <begin position="305"/>
        <end position="364"/>
    </location>
</feature>
<dbReference type="EMBL" id="FN392321">
    <property type="protein sequence ID" value="CAY71114.1"/>
    <property type="molecule type" value="Genomic_DNA"/>
</dbReference>
<dbReference type="InParanoid" id="C4R6C8"/>
<evidence type="ECO:0000313" key="4">
    <source>
        <dbReference type="Proteomes" id="UP000000314"/>
    </source>
</evidence>
<dbReference type="FunCoup" id="C4R6C8">
    <property type="interactions" value="111"/>
</dbReference>
<feature type="compositionally biased region" description="Basic and acidic residues" evidence="1">
    <location>
        <begin position="314"/>
        <end position="351"/>
    </location>
</feature>
<feature type="region of interest" description="Disordered" evidence="1">
    <location>
        <begin position="96"/>
        <end position="189"/>
    </location>
</feature>
<feature type="compositionally biased region" description="Low complexity" evidence="1">
    <location>
        <begin position="352"/>
        <end position="364"/>
    </location>
</feature>
<dbReference type="OrthoDB" id="62853at2759"/>
<protein>
    <recommendedName>
        <fullName evidence="2">PWWP domain-containing protein</fullName>
    </recommendedName>
</protein>
<dbReference type="eggNOG" id="ENOG502S12V">
    <property type="taxonomic scope" value="Eukaryota"/>
</dbReference>
<gene>
    <name evidence="3" type="ordered locus">PAS_chr3_1052</name>
</gene>
<feature type="domain" description="PWWP" evidence="2">
    <location>
        <begin position="9"/>
        <end position="72"/>
    </location>
</feature>
<dbReference type="PROSITE" id="PS50812">
    <property type="entry name" value="PWWP"/>
    <property type="match status" value="1"/>
</dbReference>
<dbReference type="SMART" id="SM00293">
    <property type="entry name" value="PWWP"/>
    <property type="match status" value="1"/>
</dbReference>
<reference evidence="3 4" key="1">
    <citation type="journal article" date="2009" name="Nat. Biotechnol.">
        <title>Genome sequence of the recombinant protein production host Pichia pastoris.</title>
        <authorList>
            <person name="De Schutter K."/>
            <person name="Lin Y.C."/>
            <person name="Tiels P."/>
            <person name="Van Hecke A."/>
            <person name="Glinka S."/>
            <person name="Weber-Lehmann J."/>
            <person name="Rouze P."/>
            <person name="Van de Peer Y."/>
            <person name="Callewaert N."/>
        </authorList>
    </citation>
    <scope>NUCLEOTIDE SEQUENCE [LARGE SCALE GENOMIC DNA]</scope>
    <source>
        <strain evidence="4">GS115 / ATCC 20864</strain>
    </source>
</reference>
<organism evidence="3 4">
    <name type="scientific">Komagataella phaffii (strain GS115 / ATCC 20864)</name>
    <name type="common">Yeast</name>
    <name type="synonym">Pichia pastoris</name>
    <dbReference type="NCBI Taxonomy" id="644223"/>
    <lineage>
        <taxon>Eukaryota</taxon>
        <taxon>Fungi</taxon>
        <taxon>Dikarya</taxon>
        <taxon>Ascomycota</taxon>
        <taxon>Saccharomycotina</taxon>
        <taxon>Pichiomycetes</taxon>
        <taxon>Pichiales</taxon>
        <taxon>Pichiaceae</taxon>
        <taxon>Komagataella</taxon>
    </lineage>
</organism>
<dbReference type="GeneID" id="8200013"/>
<dbReference type="SMR" id="C4R6C8"/>
<sequence length="364" mass="40736">MADKAKFVPGEIVLAKMAGYPKWPAIVIPEDRAPKPVLDAKPKGRTLVLVKFLADSSFYWQGPGTLEPLSKNLIDSSLKTKKIKTKKQLAAAYERALEEPTIDEEVAIDEEDEGHDGKSEDIDEDEDEEEDETGYSSEELVDGNKDESDDAEENKEPARLASKQSKKKQAGKSKRSKNKVARDRVKATGIAKVVSSPESEYTYEKKHNAMRFFRANLQKSLLSRSEPPAYEDLKRSNNTLEKLEKFNEVTDVSVDLLRSSKLHKVLKAILKVPELERPDDFKFHTRSQAVLNSWGPYLEELKQERITQSTVPAKSEDESKGTDIEPNGEGKIEANGENGKKANGEDMKEAGVEGNAQNNEENEE</sequence>
<dbReference type="RefSeq" id="XP_002493293.1">
    <property type="nucleotide sequence ID" value="XM_002493248.1"/>
</dbReference>
<dbReference type="Proteomes" id="UP000000314">
    <property type="component" value="Chromosome 3"/>
</dbReference>
<dbReference type="Pfam" id="PF00855">
    <property type="entry name" value="PWWP"/>
    <property type="match status" value="1"/>
</dbReference>
<evidence type="ECO:0000259" key="2">
    <source>
        <dbReference type="PROSITE" id="PS50812"/>
    </source>
</evidence>
<name>C4R6C8_KOMPG</name>